<dbReference type="CDD" id="cd06558">
    <property type="entry name" value="crotonase-like"/>
    <property type="match status" value="1"/>
</dbReference>
<comment type="similarity">
    <text evidence="1 2">Belongs to the enoyl-CoA hydratase/isomerase family.</text>
</comment>
<protein>
    <submittedName>
        <fullName evidence="3">Enoyl-CoA hydratase/isomerase family protein</fullName>
    </submittedName>
</protein>
<organism evidence="3 4">
    <name type="scientific">Streptomyces spinosisporus</name>
    <dbReference type="NCBI Taxonomy" id="2927582"/>
    <lineage>
        <taxon>Bacteria</taxon>
        <taxon>Bacillati</taxon>
        <taxon>Actinomycetota</taxon>
        <taxon>Actinomycetes</taxon>
        <taxon>Kitasatosporales</taxon>
        <taxon>Streptomycetaceae</taxon>
        <taxon>Streptomyces</taxon>
    </lineage>
</organism>
<name>A0ABS9XAG6_9ACTN</name>
<keyword evidence="4" id="KW-1185">Reference proteome</keyword>
<gene>
    <name evidence="3" type="ORF">MQN93_04790</name>
</gene>
<dbReference type="PANTHER" id="PTHR42964:SF1">
    <property type="entry name" value="POLYKETIDE BIOSYNTHESIS ENOYL-COA HYDRATASE PKSH-RELATED"/>
    <property type="match status" value="1"/>
</dbReference>
<evidence type="ECO:0000256" key="1">
    <source>
        <dbReference type="ARBA" id="ARBA00005254"/>
    </source>
</evidence>
<dbReference type="InterPro" id="IPR051683">
    <property type="entry name" value="Enoyl-CoA_Hydratase/Isomerase"/>
</dbReference>
<dbReference type="RefSeq" id="WP_242708427.1">
    <property type="nucleotide sequence ID" value="NZ_JALDAX010000001.1"/>
</dbReference>
<dbReference type="Gene3D" id="3.90.226.10">
    <property type="entry name" value="2-enoyl-CoA Hydratase, Chain A, domain 1"/>
    <property type="match status" value="1"/>
</dbReference>
<dbReference type="Proteomes" id="UP001165270">
    <property type="component" value="Unassembled WGS sequence"/>
</dbReference>
<dbReference type="SUPFAM" id="SSF52096">
    <property type="entry name" value="ClpP/crotonase"/>
    <property type="match status" value="1"/>
</dbReference>
<dbReference type="PANTHER" id="PTHR42964">
    <property type="entry name" value="ENOYL-COA HYDRATASE"/>
    <property type="match status" value="1"/>
</dbReference>
<reference evidence="3" key="1">
    <citation type="submission" date="2022-03" db="EMBL/GenBank/DDBJ databases">
        <title>Streptomyces 7R015 and 7R016 isolated from Barleria lupulina in Thailand.</title>
        <authorList>
            <person name="Kanchanasin P."/>
            <person name="Phongsopitanun W."/>
            <person name="Tanasupawat S."/>
        </authorList>
    </citation>
    <scope>NUCLEOTIDE SEQUENCE</scope>
    <source>
        <strain evidence="3">7R016</strain>
    </source>
</reference>
<evidence type="ECO:0000256" key="2">
    <source>
        <dbReference type="RuleBase" id="RU003707"/>
    </source>
</evidence>
<evidence type="ECO:0000313" key="4">
    <source>
        <dbReference type="Proteomes" id="UP001165270"/>
    </source>
</evidence>
<dbReference type="PROSITE" id="PS00166">
    <property type="entry name" value="ENOYL_COA_HYDRATASE"/>
    <property type="match status" value="1"/>
</dbReference>
<dbReference type="InterPro" id="IPR018376">
    <property type="entry name" value="Enoyl-CoA_hyd/isom_CS"/>
</dbReference>
<dbReference type="InterPro" id="IPR001753">
    <property type="entry name" value="Enoyl-CoA_hydra/iso"/>
</dbReference>
<dbReference type="InterPro" id="IPR029045">
    <property type="entry name" value="ClpP/crotonase-like_dom_sf"/>
</dbReference>
<sequence length="257" mass="27933">MMEPTDPLTRRVHKAVAVDIDGPVLRVALDPASGDDTLGTPALDDLLTLLDYLHRRPDIRVLVLSSLGENFCRGADRDEYRAALEADPSGASLRHIADKAQRLCQALETAHVITIARLHGEVIGAGLALASYCDLRVAADNSRFRMPEVGLGLPPAWGGAMGRLIAEAGAANIRELMLTCDRFDATTALRLGLVHKTAPVDELDRAVDAWVRPLVRRRPEALVLTKRMLTGYTRADRLADMSLIDAHLLAGAMVQRP</sequence>
<comment type="caution">
    <text evidence="3">The sequence shown here is derived from an EMBL/GenBank/DDBJ whole genome shotgun (WGS) entry which is preliminary data.</text>
</comment>
<evidence type="ECO:0000313" key="3">
    <source>
        <dbReference type="EMBL" id="MCI3239039.1"/>
    </source>
</evidence>
<dbReference type="Pfam" id="PF00378">
    <property type="entry name" value="ECH_1"/>
    <property type="match status" value="1"/>
</dbReference>
<dbReference type="EMBL" id="JALDAX010000001">
    <property type="protein sequence ID" value="MCI3239039.1"/>
    <property type="molecule type" value="Genomic_DNA"/>
</dbReference>
<proteinExistence type="inferred from homology"/>
<accession>A0ABS9XAG6</accession>